<feature type="signal peptide" evidence="1">
    <location>
        <begin position="1"/>
        <end position="22"/>
    </location>
</feature>
<evidence type="ECO:0000313" key="3">
    <source>
        <dbReference type="WBParaSite" id="HCON_00193500-00001"/>
    </source>
</evidence>
<dbReference type="AlphaFoldDB" id="A0A7I4Z7F6"/>
<sequence length="54" mass="6253">MIFVKLRSMLLFLGVLAIAVESIKIKFYYGGDARNCRESELVQRNQIVPCRKMC</sequence>
<feature type="chain" id="PRO_5029566152" evidence="1">
    <location>
        <begin position="23"/>
        <end position="54"/>
    </location>
</feature>
<keyword evidence="2" id="KW-1185">Reference proteome</keyword>
<accession>A0A7I4Z7F6</accession>
<keyword evidence="1" id="KW-0732">Signal</keyword>
<proteinExistence type="predicted"/>
<name>A0A7I4Z7F6_HAECO</name>
<protein>
    <submittedName>
        <fullName evidence="3">Uncharacterized protein</fullName>
    </submittedName>
</protein>
<dbReference type="Proteomes" id="UP000025227">
    <property type="component" value="Unplaced"/>
</dbReference>
<organism evidence="2 3">
    <name type="scientific">Haemonchus contortus</name>
    <name type="common">Barber pole worm</name>
    <dbReference type="NCBI Taxonomy" id="6289"/>
    <lineage>
        <taxon>Eukaryota</taxon>
        <taxon>Metazoa</taxon>
        <taxon>Ecdysozoa</taxon>
        <taxon>Nematoda</taxon>
        <taxon>Chromadorea</taxon>
        <taxon>Rhabditida</taxon>
        <taxon>Rhabditina</taxon>
        <taxon>Rhabditomorpha</taxon>
        <taxon>Strongyloidea</taxon>
        <taxon>Trichostrongylidae</taxon>
        <taxon>Haemonchus</taxon>
    </lineage>
</organism>
<reference evidence="3" key="1">
    <citation type="submission" date="2020-12" db="UniProtKB">
        <authorList>
            <consortium name="WormBaseParasite"/>
        </authorList>
    </citation>
    <scope>IDENTIFICATION</scope>
    <source>
        <strain evidence="3">MHco3</strain>
    </source>
</reference>
<evidence type="ECO:0000313" key="2">
    <source>
        <dbReference type="Proteomes" id="UP000025227"/>
    </source>
</evidence>
<dbReference type="WBParaSite" id="HCON_00193500-00001">
    <property type="protein sequence ID" value="HCON_00193500-00001"/>
    <property type="gene ID" value="HCON_00193500"/>
</dbReference>
<evidence type="ECO:0000256" key="1">
    <source>
        <dbReference type="SAM" id="SignalP"/>
    </source>
</evidence>